<keyword evidence="14" id="KW-0347">Helicase</keyword>
<dbReference type="InterPro" id="IPR018982">
    <property type="entry name" value="RQC_domain"/>
</dbReference>
<dbReference type="SUPFAM" id="SSF52540">
    <property type="entry name" value="P-loop containing nucleoside triphosphate hydrolases"/>
    <property type="match status" value="1"/>
</dbReference>
<evidence type="ECO:0000256" key="2">
    <source>
        <dbReference type="ARBA" id="ARBA00022741"/>
    </source>
</evidence>
<evidence type="ECO:0000256" key="5">
    <source>
        <dbReference type="ARBA" id="ARBA00023235"/>
    </source>
</evidence>
<feature type="domain" description="Helicase C-terminal" evidence="13">
    <location>
        <begin position="267"/>
        <end position="413"/>
    </location>
</feature>
<reference evidence="14 15" key="1">
    <citation type="submission" date="2015-07" db="EMBL/GenBank/DDBJ databases">
        <title>Genome analysis of myxobacterium Chondromyces crocatus Cm c5 reveals a high potential for natural compound synthesis and the genetic basis for the loss of fruiting body formation.</title>
        <authorList>
            <person name="Zaburannyi N."/>
            <person name="Bunk B."/>
            <person name="Maier J."/>
            <person name="Overmann J."/>
            <person name="Mueller R."/>
        </authorList>
    </citation>
    <scope>NUCLEOTIDE SEQUENCE [LARGE SCALE GENOMIC DNA]</scope>
    <source>
        <strain evidence="14 15">Cm c5</strain>
    </source>
</reference>
<dbReference type="InterPro" id="IPR032284">
    <property type="entry name" value="RecQ_Zn-bd"/>
</dbReference>
<sequence>MSGASRPDRTASRRLAPALDLDALLQERFGIPSFRPWQREAIDALLGEDRRVLLVAPTGGGKSLCYQLPAVALDGTALVLSPLISLMEDQVRALESRGVPATFFASTLPREEITRRFSALRRGAYKLVYAAPERLAFDGFLEALQASRLSLVAIDEAHCIVQWGHDFRPEYLRIGDALRRLAPSRVLACTATATREARDEIIRRLGWSVPGAEDAPSDLAGPSSQASPATARDAPRIILRGFARPNLHLEVRGVDGPRDAARWTARTLTSALGRPRTPKGAGIVYAATRKGTEKLATALRADGWNAEAYHAGLPPEVRARISTAFADRELHLVVATNAFGMGIDRADVRVVVHAQPPSSIEAYYQEVGRAGRDGLPASGVLLFSPADIALRRRMCQLGPDGGEASPLDAARAWQLFRELLRYVDAWTCRHDFILRYFGDEAESLGGCGHCDVCEALVASTTADPEALERDNDIVRRALAGVARVKGAAGMQLIGSMLVGESNERLRRIGLDKLSTFGVLPARTHAEAMMVLRVLLANGWIDLTDSEYPVPLITPAGWRVMRAEVPTRVRLPLGLSRRAIRPRVARAERRAEVALVADARHPLHPAQPEPAPRRRKRRTSTNDAPDDTLEAPDDALDTLDDADATPNPPDEPRSKAPSKASHRAPASSALQRSSGERTVERLQENTDDALEERDQPLYAALREHRAELARARKVPPYVIAPDKTLRDVARIRPTSTDDLALARGMGPSRIAQYGEAVLSIVKAFSGR</sequence>
<keyword evidence="5" id="KW-0413">Isomerase</keyword>
<evidence type="ECO:0000313" key="14">
    <source>
        <dbReference type="EMBL" id="AKT41965.1"/>
    </source>
</evidence>
<dbReference type="PANTHER" id="PTHR13710:SF105">
    <property type="entry name" value="ATP-DEPENDENT DNA HELICASE Q1"/>
    <property type="match status" value="1"/>
</dbReference>
<evidence type="ECO:0000256" key="8">
    <source>
        <dbReference type="ARBA" id="ARBA00044535"/>
    </source>
</evidence>
<dbReference type="InterPro" id="IPR011545">
    <property type="entry name" value="DEAD/DEAH_box_helicase_dom"/>
</dbReference>
<keyword evidence="3" id="KW-0067">ATP-binding</keyword>
<evidence type="ECO:0000256" key="3">
    <source>
        <dbReference type="ARBA" id="ARBA00022840"/>
    </source>
</evidence>
<dbReference type="PROSITE" id="PS51194">
    <property type="entry name" value="HELICASE_CTER"/>
    <property type="match status" value="1"/>
</dbReference>
<evidence type="ECO:0000256" key="4">
    <source>
        <dbReference type="ARBA" id="ARBA00023125"/>
    </source>
</evidence>
<feature type="region of interest" description="Disordered" evidence="10">
    <location>
        <begin position="595"/>
        <end position="689"/>
    </location>
</feature>
<dbReference type="GO" id="GO:0006260">
    <property type="term" value="P:DNA replication"/>
    <property type="evidence" value="ECO:0007669"/>
    <property type="project" value="InterPro"/>
</dbReference>
<dbReference type="InterPro" id="IPR036388">
    <property type="entry name" value="WH-like_DNA-bd_sf"/>
</dbReference>
<dbReference type="SMART" id="SM00341">
    <property type="entry name" value="HRDC"/>
    <property type="match status" value="1"/>
</dbReference>
<protein>
    <recommendedName>
        <fullName evidence="8">ATP-dependent DNA helicase RecQ</fullName>
        <ecNumber evidence="7">5.6.2.4</ecNumber>
    </recommendedName>
    <alternativeName>
        <fullName evidence="9">DNA 3'-5' helicase RecQ</fullName>
    </alternativeName>
</protein>
<dbReference type="GO" id="GO:0003677">
    <property type="term" value="F:DNA binding"/>
    <property type="evidence" value="ECO:0007669"/>
    <property type="project" value="UniProtKB-KW"/>
</dbReference>
<dbReference type="PROSITE" id="PS50967">
    <property type="entry name" value="HRDC"/>
    <property type="match status" value="1"/>
</dbReference>
<keyword evidence="15" id="KW-1185">Reference proteome</keyword>
<dbReference type="GO" id="GO:0030894">
    <property type="term" value="C:replisome"/>
    <property type="evidence" value="ECO:0007669"/>
    <property type="project" value="TreeGrafter"/>
</dbReference>
<dbReference type="AlphaFoldDB" id="A0A0K1EM29"/>
<dbReference type="InterPro" id="IPR002121">
    <property type="entry name" value="HRDC_dom"/>
</dbReference>
<keyword evidence="2" id="KW-0547">Nucleotide-binding</keyword>
<dbReference type="Gene3D" id="3.40.50.300">
    <property type="entry name" value="P-loop containing nucleotide triphosphate hydrolases"/>
    <property type="match status" value="2"/>
</dbReference>
<dbReference type="GO" id="GO:0009378">
    <property type="term" value="F:four-way junction helicase activity"/>
    <property type="evidence" value="ECO:0007669"/>
    <property type="project" value="TreeGrafter"/>
</dbReference>
<evidence type="ECO:0000259" key="13">
    <source>
        <dbReference type="PROSITE" id="PS51194"/>
    </source>
</evidence>
<gene>
    <name evidence="14" type="primary">recQ</name>
    <name evidence="14" type="ORF">CMC5_061870</name>
</gene>
<dbReference type="PANTHER" id="PTHR13710">
    <property type="entry name" value="DNA HELICASE RECQ FAMILY MEMBER"/>
    <property type="match status" value="1"/>
</dbReference>
<keyword evidence="4" id="KW-0238">DNA-binding</keyword>
<dbReference type="InterPro" id="IPR014001">
    <property type="entry name" value="Helicase_ATP-bd"/>
</dbReference>
<dbReference type="InterPro" id="IPR010997">
    <property type="entry name" value="HRDC-like_sf"/>
</dbReference>
<dbReference type="GO" id="GO:0005737">
    <property type="term" value="C:cytoplasm"/>
    <property type="evidence" value="ECO:0007669"/>
    <property type="project" value="TreeGrafter"/>
</dbReference>
<dbReference type="GO" id="GO:0043138">
    <property type="term" value="F:3'-5' DNA helicase activity"/>
    <property type="evidence" value="ECO:0007669"/>
    <property type="project" value="UniProtKB-EC"/>
</dbReference>
<proteinExistence type="inferred from homology"/>
<evidence type="ECO:0000256" key="10">
    <source>
        <dbReference type="SAM" id="MobiDB-lite"/>
    </source>
</evidence>
<dbReference type="Pfam" id="PF00570">
    <property type="entry name" value="HRDC"/>
    <property type="match status" value="1"/>
</dbReference>
<keyword evidence="14" id="KW-0378">Hydrolase</keyword>
<feature type="domain" description="HRDC" evidence="11">
    <location>
        <begin position="690"/>
        <end position="766"/>
    </location>
</feature>
<evidence type="ECO:0000256" key="7">
    <source>
        <dbReference type="ARBA" id="ARBA00034808"/>
    </source>
</evidence>
<feature type="compositionally biased region" description="Acidic residues" evidence="10">
    <location>
        <begin position="623"/>
        <end position="642"/>
    </location>
</feature>
<dbReference type="InterPro" id="IPR036390">
    <property type="entry name" value="WH_DNA-bd_sf"/>
</dbReference>
<dbReference type="Proteomes" id="UP000067626">
    <property type="component" value="Chromosome"/>
</dbReference>
<evidence type="ECO:0000256" key="6">
    <source>
        <dbReference type="ARBA" id="ARBA00034617"/>
    </source>
</evidence>
<dbReference type="Pfam" id="PF00270">
    <property type="entry name" value="DEAD"/>
    <property type="match status" value="1"/>
</dbReference>
<dbReference type="PROSITE" id="PS51192">
    <property type="entry name" value="HELICASE_ATP_BIND_1"/>
    <property type="match status" value="1"/>
</dbReference>
<dbReference type="PATRIC" id="fig|52.7.peg.6800"/>
<dbReference type="InterPro" id="IPR001650">
    <property type="entry name" value="Helicase_C-like"/>
</dbReference>
<name>A0A0K1EM29_CHOCO</name>
<evidence type="ECO:0000256" key="9">
    <source>
        <dbReference type="ARBA" id="ARBA00044550"/>
    </source>
</evidence>
<dbReference type="Pfam" id="PF00271">
    <property type="entry name" value="Helicase_C"/>
    <property type="match status" value="1"/>
</dbReference>
<dbReference type="SMART" id="SM00490">
    <property type="entry name" value="HELICc"/>
    <property type="match status" value="1"/>
</dbReference>
<dbReference type="SMART" id="SM00487">
    <property type="entry name" value="DEXDc"/>
    <property type="match status" value="1"/>
</dbReference>
<dbReference type="Pfam" id="PF16124">
    <property type="entry name" value="RecQ_Zn_bind"/>
    <property type="match status" value="1"/>
</dbReference>
<dbReference type="GO" id="GO:0006281">
    <property type="term" value="P:DNA repair"/>
    <property type="evidence" value="ECO:0007669"/>
    <property type="project" value="InterPro"/>
</dbReference>
<dbReference type="EMBL" id="CP012159">
    <property type="protein sequence ID" value="AKT41965.1"/>
    <property type="molecule type" value="Genomic_DNA"/>
</dbReference>
<dbReference type="InterPro" id="IPR027417">
    <property type="entry name" value="P-loop_NTPase"/>
</dbReference>
<dbReference type="SUPFAM" id="SSF46785">
    <property type="entry name" value="Winged helix' DNA-binding domain"/>
    <property type="match status" value="1"/>
</dbReference>
<dbReference type="GO" id="GO:0005524">
    <property type="term" value="F:ATP binding"/>
    <property type="evidence" value="ECO:0007669"/>
    <property type="project" value="UniProtKB-KW"/>
</dbReference>
<dbReference type="SMART" id="SM00956">
    <property type="entry name" value="RQC"/>
    <property type="match status" value="1"/>
</dbReference>
<dbReference type="EC" id="5.6.2.4" evidence="7"/>
<organism evidence="14 15">
    <name type="scientific">Chondromyces crocatus</name>
    <dbReference type="NCBI Taxonomy" id="52"/>
    <lineage>
        <taxon>Bacteria</taxon>
        <taxon>Pseudomonadati</taxon>
        <taxon>Myxococcota</taxon>
        <taxon>Polyangia</taxon>
        <taxon>Polyangiales</taxon>
        <taxon>Polyangiaceae</taxon>
        <taxon>Chondromyces</taxon>
    </lineage>
</organism>
<dbReference type="Gene3D" id="1.10.10.10">
    <property type="entry name" value="Winged helix-like DNA-binding domain superfamily/Winged helix DNA-binding domain"/>
    <property type="match status" value="1"/>
</dbReference>
<comment type="similarity">
    <text evidence="1">Belongs to the helicase family. RecQ subfamily.</text>
</comment>
<dbReference type="Pfam" id="PF09382">
    <property type="entry name" value="RQC"/>
    <property type="match status" value="1"/>
</dbReference>
<evidence type="ECO:0000256" key="1">
    <source>
        <dbReference type="ARBA" id="ARBA00005446"/>
    </source>
</evidence>
<evidence type="ECO:0000313" key="15">
    <source>
        <dbReference type="Proteomes" id="UP000067626"/>
    </source>
</evidence>
<dbReference type="GO" id="GO:0006310">
    <property type="term" value="P:DNA recombination"/>
    <property type="evidence" value="ECO:0007669"/>
    <property type="project" value="TreeGrafter"/>
</dbReference>
<dbReference type="KEGG" id="ccro:CMC5_061870"/>
<comment type="catalytic activity">
    <reaction evidence="6">
        <text>Couples ATP hydrolysis with the unwinding of duplex DNA by translocating in the 3'-5' direction.</text>
        <dbReference type="EC" id="5.6.2.4"/>
    </reaction>
</comment>
<accession>A0A0K1EM29</accession>
<feature type="compositionally biased region" description="Basic and acidic residues" evidence="10">
    <location>
        <begin position="673"/>
        <end position="683"/>
    </location>
</feature>
<dbReference type="STRING" id="52.CMC5_061870"/>
<feature type="domain" description="Helicase ATP-binding" evidence="12">
    <location>
        <begin position="43"/>
        <end position="211"/>
    </location>
</feature>
<dbReference type="SUPFAM" id="SSF47819">
    <property type="entry name" value="HRDC-like"/>
    <property type="match status" value="1"/>
</dbReference>
<evidence type="ECO:0000259" key="11">
    <source>
        <dbReference type="PROSITE" id="PS50967"/>
    </source>
</evidence>
<dbReference type="GO" id="GO:0043590">
    <property type="term" value="C:bacterial nucleoid"/>
    <property type="evidence" value="ECO:0007669"/>
    <property type="project" value="TreeGrafter"/>
</dbReference>
<evidence type="ECO:0000259" key="12">
    <source>
        <dbReference type="PROSITE" id="PS51192"/>
    </source>
</evidence>
<dbReference type="CDD" id="cd17920">
    <property type="entry name" value="DEXHc_RecQ"/>
    <property type="match status" value="1"/>
</dbReference>
<dbReference type="Gene3D" id="1.10.150.80">
    <property type="entry name" value="HRDC domain"/>
    <property type="match status" value="1"/>
</dbReference>
<dbReference type="InterPro" id="IPR044876">
    <property type="entry name" value="HRDC_dom_sf"/>
</dbReference>